<comment type="caution">
    <text evidence="1">The sequence shown here is derived from an EMBL/GenBank/DDBJ whole genome shotgun (WGS) entry which is preliminary data.</text>
</comment>
<accession>A0A9P6EXG8</accession>
<proteinExistence type="predicted"/>
<keyword evidence="2" id="KW-1185">Reference proteome</keyword>
<reference evidence="1" key="1">
    <citation type="journal article" date="2020" name="Fungal Divers.">
        <title>Resolving the Mortierellaceae phylogeny through synthesis of multi-gene phylogenetics and phylogenomics.</title>
        <authorList>
            <person name="Vandepol N."/>
            <person name="Liber J."/>
            <person name="Desiro A."/>
            <person name="Na H."/>
            <person name="Kennedy M."/>
            <person name="Barry K."/>
            <person name="Grigoriev I.V."/>
            <person name="Miller A.N."/>
            <person name="O'Donnell K."/>
            <person name="Stajich J.E."/>
            <person name="Bonito G."/>
        </authorList>
    </citation>
    <scope>NUCLEOTIDE SEQUENCE</scope>
    <source>
        <strain evidence="1">NRRL 2591</strain>
    </source>
</reference>
<dbReference type="Proteomes" id="UP000723463">
    <property type="component" value="Unassembled WGS sequence"/>
</dbReference>
<protein>
    <submittedName>
        <fullName evidence="1">Uncharacterized protein</fullName>
    </submittedName>
</protein>
<name>A0A9P6EXG8_9FUNG</name>
<evidence type="ECO:0000313" key="1">
    <source>
        <dbReference type="EMBL" id="KAF9537642.1"/>
    </source>
</evidence>
<dbReference type="EMBL" id="JAAAXW010000377">
    <property type="protein sequence ID" value="KAF9537642.1"/>
    <property type="molecule type" value="Genomic_DNA"/>
</dbReference>
<evidence type="ECO:0000313" key="2">
    <source>
        <dbReference type="Proteomes" id="UP000723463"/>
    </source>
</evidence>
<gene>
    <name evidence="1" type="ORF">EC957_007849</name>
</gene>
<dbReference type="AlphaFoldDB" id="A0A9P6EXG8"/>
<organism evidence="1 2">
    <name type="scientific">Mortierella hygrophila</name>
    <dbReference type="NCBI Taxonomy" id="979708"/>
    <lineage>
        <taxon>Eukaryota</taxon>
        <taxon>Fungi</taxon>
        <taxon>Fungi incertae sedis</taxon>
        <taxon>Mucoromycota</taxon>
        <taxon>Mortierellomycotina</taxon>
        <taxon>Mortierellomycetes</taxon>
        <taxon>Mortierellales</taxon>
        <taxon>Mortierellaceae</taxon>
        <taxon>Mortierella</taxon>
    </lineage>
</organism>
<sequence>MGVFNLFCVTTDPDATSFFGFAYAEGYSSTLLQPQYAALVESNTDPTSPGDLNWSVVSKFDGSKLSGYPGTMEPRVGYNGRGAWANISVTDGFSWSGPFSRHALGYASGEQHTPREINTSPDDGNGNSYIYGLGASNRIALSCQDSLSQASVQQYLPAHVTTPLCSFQFPSALHPATILQSQSSTSITYSGSYPSTLYTIRDPSTSLVLSSEVQFNADVVNMVYFVPIGTGSGASTFALIRKYKEIYAFDNVNGFRYTHLVKVVNVTDPPTPESSSSPLSAGGIWGIAVGYPDSSYTGGQAGSTDTLPMVPITPMPEHMQEKSWKYYRI</sequence>